<dbReference type="GO" id="GO:0005198">
    <property type="term" value="F:structural molecule activity"/>
    <property type="evidence" value="ECO:0007669"/>
    <property type="project" value="InterPro"/>
</dbReference>
<dbReference type="Pfam" id="PF00898">
    <property type="entry name" value="Orbi_VP2"/>
    <property type="match status" value="1"/>
</dbReference>
<comment type="similarity">
    <text evidence="2">Belongs to the orbivirus VP2 family.</text>
</comment>
<keyword evidence="4" id="KW-0167">Capsid protein</keyword>
<dbReference type="EMBL" id="LC202948">
    <property type="protein sequence ID" value="BAW33079.1"/>
    <property type="molecule type" value="Genomic_RNA"/>
</dbReference>
<protein>
    <recommendedName>
        <fullName evidence="3">Outer capsid protein VP2</fullName>
    </recommendedName>
</protein>
<comment type="subcellular location">
    <subcellularLocation>
        <location evidence="1">Virion</location>
    </subcellularLocation>
</comment>
<evidence type="ECO:0000313" key="7">
    <source>
        <dbReference type="EMBL" id="BAW33079.1"/>
    </source>
</evidence>
<keyword evidence="5" id="KW-0946">Virion</keyword>
<dbReference type="GO" id="GO:0039625">
    <property type="term" value="C:viral inner capsid"/>
    <property type="evidence" value="ECO:0007669"/>
    <property type="project" value="UniProtKB-KW"/>
</dbReference>
<evidence type="ECO:0000256" key="2">
    <source>
        <dbReference type="ARBA" id="ARBA00008722"/>
    </source>
</evidence>
<sequence length="982" mass="114930">MEEIFFSVIDSTKQIPKQLYDGYPVVIDIGRRKGEGRLTVERLQDKHTIELVQAEARELFSYESKTGYDIIFPDALSVGIRRYDWRYAKNSKDLAKGEEQGLVTSEGAFEELMRSSSSNTKLKSDFEGEQIHHELSFCDVYMNATIAETLEINAHNNEKDNCFHGEDAILYNHLLTEAVCIGSGTCYDLDNHIQIRTIGEVGSYARDHTDALGRLHPQGEKRISRRFQGNEIKTLSSSITPTDFDLKRRIFNGDIALEVEKRNLLQYDDEILQMDRIAEKWIDNQSADDSDKIITLLEEIGRKDKRIEPVNSEDMRNRFKQQLVINLRKTDGEVRNIRDNQRQGKPKRLATVLMITMCDVLKRAIWANDRFELVRGTYTYARCRLGSVYNAMWKDMAWQLRPAYKDSCPRICDRRKYIMQRYDYFSLNREIGDTIYKWDVKILREDGKTNREMGWLYKTEEDEAEDEDTIIHDFDEDKYTEYMQRVIQGPWIEKDGIEILMKEGTAIEKFDFAQDAYVDEAGFLRLPPYYNKLIKSSLYESSFRIRRIDIRKNKGTDPWIQKTEDEVKKENEMWLLPLRSILDRTLCFTGNILSTARQEQSARFTAIIDALKKDEDVVRKKYSRNECYTCPTLNALGYTGYRQRRFVFSILKNHLPKDVLMDMYPEEEAEYDPRDYTDCNGREQVLTRMKSIFDVILYLIQMGFERQISTLSEEDIRIIKQRMVGGESRNEVLQTLAPNFLRIIKAGEKTTDTMKNEDLLPMYFYQALILSNEIIYEDANKSHPMLMLCEKRIRIVPVRTNFWLKVVPLLSVLHIMKYHAGWRTREEPTEEDIRTVWPYLTKYWLNLEFKRKEVTDPTMIRIHPMNTHLSTYCNRMSEIYSFALPIVHPAKGIIIVGIVPHVVSNAQGFSIIKQRFSSIVRYVHACVLLKVQEDGHVQVYGEGNVKCSILEKFCCGKKTKIVRVKLNGKVYANPEIISKLMN</sequence>
<evidence type="ECO:0000256" key="3">
    <source>
        <dbReference type="ARBA" id="ARBA00015347"/>
    </source>
</evidence>
<reference evidence="7" key="1">
    <citation type="submission" date="2016-12" db="EMBL/GenBank/DDBJ databases">
        <title>Characterization of genome segments 2, 3 and 6 of epizootic hemorrhagic disease virus strains isolated in Japan from 1985 to 2013: Identification of their serotypes and geographical genetic types.</title>
        <authorList>
            <person name="Shirafuji H."/>
            <person name="Kato T."/>
            <person name="Yamakawa M."/>
            <person name="Tanaka T."/>
            <person name="Minemori Y."/>
            <person name="Yanase T."/>
        </authorList>
    </citation>
    <scope>NUCLEOTIDE SEQUENCE</scope>
    <source>
        <strain evidence="7">ON-23/E/06</strain>
    </source>
</reference>
<accession>A0A1L7NT36</accession>
<evidence type="ECO:0000256" key="5">
    <source>
        <dbReference type="ARBA" id="ARBA00022844"/>
    </source>
</evidence>
<name>A0A1L7NT36_9REOV</name>
<evidence type="ECO:0000256" key="6">
    <source>
        <dbReference type="ARBA" id="ARBA00022996"/>
    </source>
</evidence>
<evidence type="ECO:0000256" key="1">
    <source>
        <dbReference type="ARBA" id="ARBA00004328"/>
    </source>
</evidence>
<dbReference type="InterPro" id="IPR001742">
    <property type="entry name" value="Capsid_VP2_Orbivir"/>
</dbReference>
<keyword evidence="6" id="KW-1153">Inner capsid protein</keyword>
<gene>
    <name evidence="7" type="primary">VP2</name>
</gene>
<proteinExistence type="inferred from homology"/>
<organism evidence="7">
    <name type="scientific">Epizootic hemorrhagic disease virus 7</name>
    <dbReference type="NCBI Taxonomy" id="238102"/>
    <lineage>
        <taxon>Viruses</taxon>
        <taxon>Riboviria</taxon>
        <taxon>Orthornavirae</taxon>
        <taxon>Duplornaviricota</taxon>
        <taxon>Resentoviricetes</taxon>
        <taxon>Reovirales</taxon>
        <taxon>Sedoreoviridae</taxon>
        <taxon>Orbivirus</taxon>
        <taxon>Orbivirus ruminantium</taxon>
        <taxon>Epizootic hemorrhagic disease virus</taxon>
    </lineage>
</organism>
<evidence type="ECO:0000256" key="4">
    <source>
        <dbReference type="ARBA" id="ARBA00022561"/>
    </source>
</evidence>